<organism evidence="3 4">
    <name type="scientific">Effrenium voratum</name>
    <dbReference type="NCBI Taxonomy" id="2562239"/>
    <lineage>
        <taxon>Eukaryota</taxon>
        <taxon>Sar</taxon>
        <taxon>Alveolata</taxon>
        <taxon>Dinophyceae</taxon>
        <taxon>Suessiales</taxon>
        <taxon>Symbiodiniaceae</taxon>
        <taxon>Effrenium</taxon>
    </lineage>
</organism>
<evidence type="ECO:0000256" key="1">
    <source>
        <dbReference type="SAM" id="MobiDB-lite"/>
    </source>
</evidence>
<dbReference type="AlphaFoldDB" id="A0AA36HVL8"/>
<dbReference type="Gene3D" id="1.10.510.10">
    <property type="entry name" value="Transferase(Phosphotransferase) domain 1"/>
    <property type="match status" value="1"/>
</dbReference>
<reference evidence="3" key="1">
    <citation type="submission" date="2023-08" db="EMBL/GenBank/DDBJ databases">
        <authorList>
            <person name="Chen Y."/>
            <person name="Shah S."/>
            <person name="Dougan E. K."/>
            <person name="Thang M."/>
            <person name="Chan C."/>
        </authorList>
    </citation>
    <scope>NUCLEOTIDE SEQUENCE</scope>
</reference>
<dbReference type="InterPro" id="IPR011009">
    <property type="entry name" value="Kinase-like_dom_sf"/>
</dbReference>
<dbReference type="SUPFAM" id="SSF56112">
    <property type="entry name" value="Protein kinase-like (PK-like)"/>
    <property type="match status" value="1"/>
</dbReference>
<dbReference type="Pfam" id="PF00069">
    <property type="entry name" value="Pkinase"/>
    <property type="match status" value="1"/>
</dbReference>
<dbReference type="EMBL" id="CAUJNA010000363">
    <property type="protein sequence ID" value="CAJ1376122.1"/>
    <property type="molecule type" value="Genomic_DNA"/>
</dbReference>
<dbReference type="PROSITE" id="PS00108">
    <property type="entry name" value="PROTEIN_KINASE_ST"/>
    <property type="match status" value="1"/>
</dbReference>
<dbReference type="InterPro" id="IPR051681">
    <property type="entry name" value="Ser/Thr_Kinases-Pseudokinases"/>
</dbReference>
<evidence type="ECO:0000313" key="3">
    <source>
        <dbReference type="EMBL" id="CAJ1376122.1"/>
    </source>
</evidence>
<dbReference type="Proteomes" id="UP001178507">
    <property type="component" value="Unassembled WGS sequence"/>
</dbReference>
<keyword evidence="4" id="KW-1185">Reference proteome</keyword>
<protein>
    <recommendedName>
        <fullName evidence="2">Protein kinase domain-containing protein</fullName>
    </recommendedName>
</protein>
<evidence type="ECO:0000259" key="2">
    <source>
        <dbReference type="PROSITE" id="PS50011"/>
    </source>
</evidence>
<feature type="region of interest" description="Disordered" evidence="1">
    <location>
        <begin position="1"/>
        <end position="22"/>
    </location>
</feature>
<dbReference type="PANTHER" id="PTHR44329:SF289">
    <property type="entry name" value="SERINE_THREONINE-PROTEIN KINASE VIK"/>
    <property type="match status" value="1"/>
</dbReference>
<name>A0AA36HVL8_9DINO</name>
<dbReference type="Gene3D" id="3.30.200.20">
    <property type="entry name" value="Phosphorylase Kinase, domain 1"/>
    <property type="match status" value="1"/>
</dbReference>
<gene>
    <name evidence="3" type="ORF">EVOR1521_LOCUS5254</name>
</gene>
<accession>A0AA36HVL8</accession>
<evidence type="ECO:0000313" key="4">
    <source>
        <dbReference type="Proteomes" id="UP001178507"/>
    </source>
</evidence>
<feature type="domain" description="Protein kinase" evidence="2">
    <location>
        <begin position="41"/>
        <end position="319"/>
    </location>
</feature>
<dbReference type="SMART" id="SM00220">
    <property type="entry name" value="S_TKc"/>
    <property type="match status" value="1"/>
</dbReference>
<dbReference type="GO" id="GO:0004674">
    <property type="term" value="F:protein serine/threonine kinase activity"/>
    <property type="evidence" value="ECO:0007669"/>
    <property type="project" value="TreeGrafter"/>
</dbReference>
<proteinExistence type="predicted"/>
<dbReference type="GO" id="GO:0005524">
    <property type="term" value="F:ATP binding"/>
    <property type="evidence" value="ECO:0007669"/>
    <property type="project" value="InterPro"/>
</dbReference>
<comment type="caution">
    <text evidence="3">The sequence shown here is derived from an EMBL/GenBank/DDBJ whole genome shotgun (WGS) entry which is preliminary data.</text>
</comment>
<dbReference type="InterPro" id="IPR000719">
    <property type="entry name" value="Prot_kinase_dom"/>
</dbReference>
<sequence>MDDDDEEEHLLRQRRRPASEEDVAVGKEVSQISISSHLSSQSLLVNPSEVKQGKVLCSTLKSTVCVALWQGQQVAVKQLKTQDEEDLVAELLHEIHVLSALQHPCLVKLVGANLDKEGPFMLTEYMEHRDVETYMQQQRQNAEDPYYKPSFEVAMGWALNTGQALEYLHGLPCPIIHRDLKPLNLFLTKHLHVKVGDFGISKVMPSTSTRVKMTGGVGSWRYMAPEVARHEAYTEKADIYAYALILYFIFSGRQPFHAWDDLEDVLKAFIRGEEPRPDLSVRMGRELRSFLPEVWDDAACRPSAAECLLRLSDMKAPSLRESVADCLCLRCLR</sequence>
<dbReference type="PANTHER" id="PTHR44329">
    <property type="entry name" value="SERINE/THREONINE-PROTEIN KINASE TNNI3K-RELATED"/>
    <property type="match status" value="1"/>
</dbReference>
<dbReference type="PROSITE" id="PS50011">
    <property type="entry name" value="PROTEIN_KINASE_DOM"/>
    <property type="match status" value="1"/>
</dbReference>
<dbReference type="InterPro" id="IPR008271">
    <property type="entry name" value="Ser/Thr_kinase_AS"/>
</dbReference>